<dbReference type="RefSeq" id="WP_109896339.1">
    <property type="nucleotide sequence ID" value="NZ_CP029550.1"/>
</dbReference>
<dbReference type="AlphaFoldDB" id="A0A2U8WER9"/>
<keyword evidence="3" id="KW-1185">Reference proteome</keyword>
<dbReference type="Proteomes" id="UP000245926">
    <property type="component" value="Chromosome"/>
</dbReference>
<dbReference type="KEGG" id="mets:DK389_12625"/>
<organism evidence="2 3">
    <name type="scientific">Methylobacterium durans</name>
    <dbReference type="NCBI Taxonomy" id="2202825"/>
    <lineage>
        <taxon>Bacteria</taxon>
        <taxon>Pseudomonadati</taxon>
        <taxon>Pseudomonadota</taxon>
        <taxon>Alphaproteobacteria</taxon>
        <taxon>Hyphomicrobiales</taxon>
        <taxon>Methylobacteriaceae</taxon>
        <taxon>Methylobacterium</taxon>
    </lineage>
</organism>
<evidence type="ECO:0000313" key="3">
    <source>
        <dbReference type="Proteomes" id="UP000245926"/>
    </source>
</evidence>
<name>A0A2U8WER9_9HYPH</name>
<proteinExistence type="predicted"/>
<dbReference type="Pfam" id="PF11836">
    <property type="entry name" value="Phage_TAC_11"/>
    <property type="match status" value="1"/>
</dbReference>
<accession>A0A2U8WER9</accession>
<gene>
    <name evidence="2" type="ORF">DK389_12625</name>
</gene>
<evidence type="ECO:0000256" key="1">
    <source>
        <dbReference type="SAM" id="MobiDB-lite"/>
    </source>
</evidence>
<sequence>MANRRRGEVPLDLGGERLTLCLTLGALAELETALGAPDLAGLAERFAGGRLAARDLIALLGAALRGGGHDIDDAGVARLPLAGGIEAVTGALGEALAAAFGEPAPDPSPDPSPDPCPPREAESRETSPPFRGIPR</sequence>
<protein>
    <submittedName>
        <fullName evidence="2">Gene transfer agent family protein</fullName>
    </submittedName>
</protein>
<reference evidence="3" key="1">
    <citation type="submission" date="2018-05" db="EMBL/GenBank/DDBJ databases">
        <title>Complete Genome Sequence of Methylobacterium sp. 17SD2-17.</title>
        <authorList>
            <person name="Srinivasan S."/>
        </authorList>
    </citation>
    <scope>NUCLEOTIDE SEQUENCE [LARGE SCALE GENOMIC DNA]</scope>
    <source>
        <strain evidence="3">17SD2-17</strain>
    </source>
</reference>
<dbReference type="EMBL" id="CP029550">
    <property type="protein sequence ID" value="AWN44529.1"/>
    <property type="molecule type" value="Genomic_DNA"/>
</dbReference>
<dbReference type="InterPro" id="IPR021791">
    <property type="entry name" value="Phage_TAC_11"/>
</dbReference>
<feature type="region of interest" description="Disordered" evidence="1">
    <location>
        <begin position="99"/>
        <end position="135"/>
    </location>
</feature>
<feature type="compositionally biased region" description="Pro residues" evidence="1">
    <location>
        <begin position="104"/>
        <end position="116"/>
    </location>
</feature>
<evidence type="ECO:0000313" key="2">
    <source>
        <dbReference type="EMBL" id="AWN44529.1"/>
    </source>
</evidence>